<evidence type="ECO:0000256" key="2">
    <source>
        <dbReference type="ARBA" id="ARBA00000751"/>
    </source>
</evidence>
<proteinExistence type="predicted"/>
<comment type="catalytic activity">
    <reaction evidence="2">
        <text>2,5-diamino-6-hydroxy-4-(5-phosphoribosylamino)-pyrimidine + H2O = 2,5,6-triamino-4-hydroxypyrimidine + D-ribose 5-phosphate</text>
        <dbReference type="Rhea" id="RHEA:23436"/>
        <dbReference type="ChEBI" id="CHEBI:15377"/>
        <dbReference type="ChEBI" id="CHEBI:58614"/>
        <dbReference type="ChEBI" id="CHEBI:78346"/>
        <dbReference type="ChEBI" id="CHEBI:137796"/>
    </reaction>
</comment>
<dbReference type="SUPFAM" id="SSF143990">
    <property type="entry name" value="YbiA-like"/>
    <property type="match status" value="1"/>
</dbReference>
<dbReference type="OrthoDB" id="67297at2"/>
<evidence type="ECO:0000313" key="4">
    <source>
        <dbReference type="EMBL" id="ABW27732.1"/>
    </source>
</evidence>
<feature type="domain" description="NADAR" evidence="3">
    <location>
        <begin position="4"/>
        <end position="146"/>
    </location>
</feature>
<reference evidence="4 5" key="1">
    <citation type="journal article" date="2008" name="Proc. Natl. Acad. Sci. U.S.A.">
        <title>Niche adaptation and genome expansion in the chlorophyll d-producing cyanobacterium Acaryochloris marina.</title>
        <authorList>
            <person name="Swingley W.D."/>
            <person name="Chen M."/>
            <person name="Cheung P.C."/>
            <person name="Conrad A.L."/>
            <person name="Dejesa L.C."/>
            <person name="Hao J."/>
            <person name="Honchak B.M."/>
            <person name="Karbach L.E."/>
            <person name="Kurdoglu A."/>
            <person name="Lahiri S."/>
            <person name="Mastrian S.D."/>
            <person name="Miyashita H."/>
            <person name="Page L."/>
            <person name="Ramakrishna P."/>
            <person name="Satoh S."/>
            <person name="Sattley W.M."/>
            <person name="Shimada Y."/>
            <person name="Taylor H.L."/>
            <person name="Tomo T."/>
            <person name="Tsuchiya T."/>
            <person name="Wang Z.T."/>
            <person name="Raymond J."/>
            <person name="Mimuro M."/>
            <person name="Blankenship R.E."/>
            <person name="Touchman J.W."/>
        </authorList>
    </citation>
    <scope>NUCLEOTIDE SEQUENCE [LARGE SCALE GENOMIC DNA]</scope>
    <source>
        <strain evidence="5">MBIC 11017</strain>
    </source>
</reference>
<dbReference type="HOGENOM" id="CLU_084247_3_1_3"/>
<dbReference type="KEGG" id="amr:AM1_2731"/>
<dbReference type="CDD" id="cd15457">
    <property type="entry name" value="NADAR"/>
    <property type="match status" value="1"/>
</dbReference>
<dbReference type="Pfam" id="PF08719">
    <property type="entry name" value="NADAR"/>
    <property type="match status" value="1"/>
</dbReference>
<dbReference type="eggNOG" id="COG3236">
    <property type="taxonomic scope" value="Bacteria"/>
</dbReference>
<evidence type="ECO:0000259" key="3">
    <source>
        <dbReference type="Pfam" id="PF08719"/>
    </source>
</evidence>
<dbReference type="EMBL" id="CP000828">
    <property type="protein sequence ID" value="ABW27732.1"/>
    <property type="molecule type" value="Genomic_DNA"/>
</dbReference>
<organism evidence="4 5">
    <name type="scientific">Acaryochloris marina (strain MBIC 11017)</name>
    <dbReference type="NCBI Taxonomy" id="329726"/>
    <lineage>
        <taxon>Bacteria</taxon>
        <taxon>Bacillati</taxon>
        <taxon>Cyanobacteriota</taxon>
        <taxon>Cyanophyceae</taxon>
        <taxon>Acaryochloridales</taxon>
        <taxon>Acaryochloridaceae</taxon>
        <taxon>Acaryochloris</taxon>
    </lineage>
</organism>
<name>B0C848_ACAM1</name>
<dbReference type="AlphaFoldDB" id="B0C848"/>
<dbReference type="Gene3D" id="1.10.357.40">
    <property type="entry name" value="YbiA-like"/>
    <property type="match status" value="1"/>
</dbReference>
<evidence type="ECO:0000313" key="5">
    <source>
        <dbReference type="Proteomes" id="UP000000268"/>
    </source>
</evidence>
<dbReference type="Proteomes" id="UP000000268">
    <property type="component" value="Chromosome"/>
</dbReference>
<gene>
    <name evidence="4" type="ordered locus">AM1_2731</name>
</gene>
<evidence type="ECO:0000256" key="1">
    <source>
        <dbReference type="ARBA" id="ARBA00000022"/>
    </source>
</evidence>
<accession>B0C848</accession>
<comment type="catalytic activity">
    <reaction evidence="1">
        <text>5-amino-6-(5-phospho-D-ribosylamino)uracil + H2O = 5,6-diaminouracil + D-ribose 5-phosphate</text>
        <dbReference type="Rhea" id="RHEA:55020"/>
        <dbReference type="ChEBI" id="CHEBI:15377"/>
        <dbReference type="ChEBI" id="CHEBI:46252"/>
        <dbReference type="ChEBI" id="CHEBI:58453"/>
        <dbReference type="ChEBI" id="CHEBI:78346"/>
    </reaction>
</comment>
<sequence length="156" mass="17553">MTIFFYKVQDPYGCFSNFSLHSIDLQGQTWPTSEHYYQAQKYQGTPHQALCDKIRQASTPEAAAALGRNPLYTEQADWDVIKPEIMYAAVRTKFLTHPTIQAELLSTGDELIVENSPLDPYWGCGADGKGQNQLGKILMQVRQEIRQLIQTGAISV</sequence>
<keyword evidence="5" id="KW-1185">Reference proteome</keyword>
<dbReference type="RefSeq" id="WP_012163179.1">
    <property type="nucleotide sequence ID" value="NC_009925.1"/>
</dbReference>
<protein>
    <recommendedName>
        <fullName evidence="3">NADAR domain-containing protein</fullName>
    </recommendedName>
</protein>
<dbReference type="STRING" id="329726.AM1_2731"/>
<dbReference type="NCBIfam" id="TIGR02464">
    <property type="entry name" value="ribofla_fusion"/>
    <property type="match status" value="1"/>
</dbReference>
<dbReference type="InterPro" id="IPR012816">
    <property type="entry name" value="NADAR"/>
</dbReference>
<dbReference type="InterPro" id="IPR037238">
    <property type="entry name" value="YbiA-like_sf"/>
</dbReference>